<keyword evidence="6 7" id="KW-0472">Membrane</keyword>
<feature type="transmembrane region" description="Helical" evidence="7">
    <location>
        <begin position="188"/>
        <end position="211"/>
    </location>
</feature>
<keyword evidence="2" id="KW-0813">Transport</keyword>
<protein>
    <recommendedName>
        <fullName evidence="8">ABC transmembrane type-1 domain-containing protein</fullName>
    </recommendedName>
</protein>
<dbReference type="SUPFAM" id="SSF161098">
    <property type="entry name" value="MetI-like"/>
    <property type="match status" value="1"/>
</dbReference>
<feature type="domain" description="ABC transmembrane type-1" evidence="8">
    <location>
        <begin position="69"/>
        <end position="253"/>
    </location>
</feature>
<dbReference type="GO" id="GO:0055085">
    <property type="term" value="P:transmembrane transport"/>
    <property type="evidence" value="ECO:0007669"/>
    <property type="project" value="InterPro"/>
</dbReference>
<organism evidence="9">
    <name type="scientific">bioreactor metagenome</name>
    <dbReference type="NCBI Taxonomy" id="1076179"/>
    <lineage>
        <taxon>unclassified sequences</taxon>
        <taxon>metagenomes</taxon>
        <taxon>ecological metagenomes</taxon>
    </lineage>
</organism>
<sequence>MDKYEYEKQLRYRNVKTATVGASLIFLSLLLAYGALTDLAGVLDPVLFPGWKVILPEMYGSSGELFKGFLYSMRLLIPAFSAAVFSGVAIGLFVGLRPRVLLVLKPLFRALNPVPPTMLIPYAIAVLPSFWLSSAAIVFIGVFWPVLMNTLHGIALLEPRWLDNAQCLELSGRKLIFKVILPGAMPQIFSGIGSGLIFSFILLTVAEMFGAKAGMGFYVQYYADFAEYGKVIGGILFLSLVVIVIMAVFDVIQGRVLFWTRKR</sequence>
<reference evidence="9" key="1">
    <citation type="submission" date="2019-08" db="EMBL/GenBank/DDBJ databases">
        <authorList>
            <person name="Kucharzyk K."/>
            <person name="Murdoch R.W."/>
            <person name="Higgins S."/>
            <person name="Loffler F."/>
        </authorList>
    </citation>
    <scope>NUCLEOTIDE SEQUENCE</scope>
</reference>
<keyword evidence="3" id="KW-1003">Cell membrane</keyword>
<evidence type="ECO:0000256" key="7">
    <source>
        <dbReference type="SAM" id="Phobius"/>
    </source>
</evidence>
<dbReference type="Gene3D" id="1.10.3720.10">
    <property type="entry name" value="MetI-like"/>
    <property type="match status" value="1"/>
</dbReference>
<evidence type="ECO:0000256" key="4">
    <source>
        <dbReference type="ARBA" id="ARBA00022692"/>
    </source>
</evidence>
<comment type="subcellular location">
    <subcellularLocation>
        <location evidence="1">Cell membrane</location>
        <topology evidence="1">Multi-pass membrane protein</topology>
    </subcellularLocation>
</comment>
<evidence type="ECO:0000256" key="6">
    <source>
        <dbReference type="ARBA" id="ARBA00023136"/>
    </source>
</evidence>
<evidence type="ECO:0000259" key="8">
    <source>
        <dbReference type="PROSITE" id="PS50928"/>
    </source>
</evidence>
<gene>
    <name evidence="9" type="ORF">SDC9_146544</name>
</gene>
<dbReference type="EMBL" id="VSSQ01045455">
    <property type="protein sequence ID" value="MPM99353.1"/>
    <property type="molecule type" value="Genomic_DNA"/>
</dbReference>
<dbReference type="PANTHER" id="PTHR30151:SF0">
    <property type="entry name" value="ABC TRANSPORTER PERMEASE PROTEIN MJ0413-RELATED"/>
    <property type="match status" value="1"/>
</dbReference>
<evidence type="ECO:0000256" key="3">
    <source>
        <dbReference type="ARBA" id="ARBA00022475"/>
    </source>
</evidence>
<name>A0A645EF05_9ZZZZ</name>
<dbReference type="PANTHER" id="PTHR30151">
    <property type="entry name" value="ALKANE SULFONATE ABC TRANSPORTER-RELATED, MEMBRANE SUBUNIT"/>
    <property type="match status" value="1"/>
</dbReference>
<dbReference type="CDD" id="cd06261">
    <property type="entry name" value="TM_PBP2"/>
    <property type="match status" value="1"/>
</dbReference>
<dbReference type="InterPro" id="IPR035906">
    <property type="entry name" value="MetI-like_sf"/>
</dbReference>
<dbReference type="Pfam" id="PF00528">
    <property type="entry name" value="BPD_transp_1"/>
    <property type="match status" value="1"/>
</dbReference>
<dbReference type="AlphaFoldDB" id="A0A645EF05"/>
<dbReference type="GO" id="GO:0005886">
    <property type="term" value="C:plasma membrane"/>
    <property type="evidence" value="ECO:0007669"/>
    <property type="project" value="UniProtKB-SubCell"/>
</dbReference>
<keyword evidence="5 7" id="KW-1133">Transmembrane helix</keyword>
<evidence type="ECO:0000313" key="9">
    <source>
        <dbReference type="EMBL" id="MPM99353.1"/>
    </source>
</evidence>
<comment type="caution">
    <text evidence="9">The sequence shown here is derived from an EMBL/GenBank/DDBJ whole genome shotgun (WGS) entry which is preliminary data.</text>
</comment>
<feature type="transmembrane region" description="Helical" evidence="7">
    <location>
        <begin position="20"/>
        <end position="43"/>
    </location>
</feature>
<evidence type="ECO:0000256" key="5">
    <source>
        <dbReference type="ARBA" id="ARBA00022989"/>
    </source>
</evidence>
<proteinExistence type="predicted"/>
<feature type="transmembrane region" description="Helical" evidence="7">
    <location>
        <begin position="231"/>
        <end position="252"/>
    </location>
</feature>
<evidence type="ECO:0000256" key="1">
    <source>
        <dbReference type="ARBA" id="ARBA00004651"/>
    </source>
</evidence>
<keyword evidence="4 7" id="KW-0812">Transmembrane</keyword>
<dbReference type="PROSITE" id="PS50928">
    <property type="entry name" value="ABC_TM1"/>
    <property type="match status" value="1"/>
</dbReference>
<accession>A0A645EF05</accession>
<evidence type="ECO:0000256" key="2">
    <source>
        <dbReference type="ARBA" id="ARBA00022448"/>
    </source>
</evidence>
<feature type="transmembrane region" description="Helical" evidence="7">
    <location>
        <begin position="75"/>
        <end position="95"/>
    </location>
</feature>
<dbReference type="InterPro" id="IPR000515">
    <property type="entry name" value="MetI-like"/>
</dbReference>